<evidence type="ECO:0000313" key="2">
    <source>
        <dbReference type="EMBL" id="GAU49461.1"/>
    </source>
</evidence>
<evidence type="ECO:0000313" key="3">
    <source>
        <dbReference type="Proteomes" id="UP000242715"/>
    </source>
</evidence>
<dbReference type="Proteomes" id="UP000242715">
    <property type="component" value="Unassembled WGS sequence"/>
</dbReference>
<dbReference type="PANTHER" id="PTHR47291">
    <property type="entry name" value="PEPTIDE UPSTREAM PROTEIN"/>
    <property type="match status" value="1"/>
</dbReference>
<accession>A0A2Z6NZ40</accession>
<feature type="domain" description="DUF7870" evidence="1">
    <location>
        <begin position="401"/>
        <end position="503"/>
    </location>
</feature>
<dbReference type="Pfam" id="PF25276">
    <property type="entry name" value="DUF7870"/>
    <property type="match status" value="1"/>
</dbReference>
<dbReference type="InterPro" id="IPR057192">
    <property type="entry name" value="DUF7870"/>
</dbReference>
<dbReference type="EMBL" id="DF974569">
    <property type="protein sequence ID" value="GAU49461.1"/>
    <property type="molecule type" value="Genomic_DNA"/>
</dbReference>
<proteinExistence type="predicted"/>
<reference evidence="3" key="1">
    <citation type="journal article" date="2017" name="Front. Plant Sci.">
        <title>Climate Clever Clovers: New Paradigm to Reduce the Environmental Footprint of Ruminants by Breeding Low Methanogenic Forages Utilizing Haplotype Variation.</title>
        <authorList>
            <person name="Kaur P."/>
            <person name="Appels R."/>
            <person name="Bayer P.E."/>
            <person name="Keeble-Gagnere G."/>
            <person name="Wang J."/>
            <person name="Hirakawa H."/>
            <person name="Shirasawa K."/>
            <person name="Vercoe P."/>
            <person name="Stefanova K."/>
            <person name="Durmic Z."/>
            <person name="Nichols P."/>
            <person name="Revell C."/>
            <person name="Isobe S.N."/>
            <person name="Edwards D."/>
            <person name="Erskine W."/>
        </authorList>
    </citation>
    <scope>NUCLEOTIDE SEQUENCE [LARGE SCALE GENOMIC DNA]</scope>
    <source>
        <strain evidence="3">cv. Daliak</strain>
    </source>
</reference>
<dbReference type="OrthoDB" id="1076011at2759"/>
<dbReference type="PANTHER" id="PTHR47291:SF4">
    <property type="entry name" value="UPSTREAM ORF PROTEIN, PUTATIVE-RELATED"/>
    <property type="match status" value="1"/>
</dbReference>
<protein>
    <recommendedName>
        <fullName evidence="1">DUF7870 domain-containing protein</fullName>
    </recommendedName>
</protein>
<name>A0A2Z6NZ40_TRISU</name>
<gene>
    <name evidence="2" type="ORF">TSUD_407500</name>
</gene>
<evidence type="ECO:0000259" key="1">
    <source>
        <dbReference type="Pfam" id="PF25276"/>
    </source>
</evidence>
<keyword evidence="3" id="KW-1185">Reference proteome</keyword>
<dbReference type="AlphaFoldDB" id="A0A2Z6NZ40"/>
<sequence length="513" mass="58566">MRKAGYNQPQDNGSFVDGIPIAELPLLLVLATITNHDVSWILIDEGSSCDIMYEELFHNLMLKPEHMTPYAGGPLTTFNESHTQPLEILALPTSFEDKRTRKPTLAFLGAMPSMSRILNTFWGSFDSLNCKKEINLVSSVVKELKGQGLLLNSEAESLCIGEHSDIAVSTMQKLGFSNVINHRFLSFNKKNFVYSLDHYRDFSFDFVFSKDLEKVAVPALLVREVERILKPNGIGALLLNVSSDGVYSNNGLDMFTIASPISLLRFSTILHVGFVNNHGLIVFMKNSESKLENEEKSSSLKHYDLSEDCKSVKFTKPLINLMEPLVKERPYDKKITYLPKFKFVSSSKKNLVYVNIGGGNDWFPESYPINKEDFNVYFVHHDVSFMLSHMRRPRSTFIYCPELNENFEDDVKDNMVDEYYMGEEEFDLVAWFEETVENADFVVLMMNAGKVEMKFLKDIYENGVIWFVDELFLNCTDSGDGGDSCMDIYNGLRSNGVFVHQWWNNELHEGSHL</sequence>
<organism evidence="2 3">
    <name type="scientific">Trifolium subterraneum</name>
    <name type="common">Subterranean clover</name>
    <dbReference type="NCBI Taxonomy" id="3900"/>
    <lineage>
        <taxon>Eukaryota</taxon>
        <taxon>Viridiplantae</taxon>
        <taxon>Streptophyta</taxon>
        <taxon>Embryophyta</taxon>
        <taxon>Tracheophyta</taxon>
        <taxon>Spermatophyta</taxon>
        <taxon>Magnoliopsida</taxon>
        <taxon>eudicotyledons</taxon>
        <taxon>Gunneridae</taxon>
        <taxon>Pentapetalae</taxon>
        <taxon>rosids</taxon>
        <taxon>fabids</taxon>
        <taxon>Fabales</taxon>
        <taxon>Fabaceae</taxon>
        <taxon>Papilionoideae</taxon>
        <taxon>50 kb inversion clade</taxon>
        <taxon>NPAAA clade</taxon>
        <taxon>Hologalegina</taxon>
        <taxon>IRL clade</taxon>
        <taxon>Trifolieae</taxon>
        <taxon>Trifolium</taxon>
    </lineage>
</organism>